<evidence type="ECO:0000256" key="1">
    <source>
        <dbReference type="ARBA" id="ARBA00011842"/>
    </source>
</evidence>
<keyword evidence="4 7" id="KW-0863">Zinc-finger</keyword>
<keyword evidence="9" id="KW-0934">Plastid</keyword>
<evidence type="ECO:0000256" key="5">
    <source>
        <dbReference type="ARBA" id="ARBA00022833"/>
    </source>
</evidence>
<comment type="similarity">
    <text evidence="7">Belongs to the AccD/PCCB family.</text>
</comment>
<name>A0A0B4N5Q5_9ASPA</name>
<dbReference type="GO" id="GO:0009317">
    <property type="term" value="C:acetyl-CoA carboxylase complex"/>
    <property type="evidence" value="ECO:0007669"/>
    <property type="project" value="InterPro"/>
</dbReference>
<sequence length="495" mass="58260">MNKYYFKFMLYQSNIYNINFEYIRLKNSISNFGSTEENEELLNNSYYFNLDILNYIIFLFDKINILSFIFDNTFLIKNIQGNIFYYFFDIKNNIFDIYNFTNNYTNYYIDYFYFIPNLYNNKYNLNNHINYLLNSFFLDIIDLNIKILSDIKIYIYDFIFFNIINNIEFKNENLNLNIFNMNIKENIDYDNINEIDEWFDIEFDPEFPEFKYNNKEEDDINLSIFDITKKYKHLWVQCESCYGLNYKKFFKSKMYICEYCGYHLRMNSSDRINLFVDTDTWEPFNEDIVSIDPIEFDSEEDPYINKISFYQNKTGLDEAIQTGIGKLDGIITAIGIMDFNFMGGSMGSVVGEKITRLIEYANNKSLPLIIMCASGGARMQEGSFSLTQMAKISSSLYDYQLNNKLLYISILTSPTTGGVTASFGMLGDIIISEPNAYIAFAGKRVIEQTLNQIVPDGIQEAEFLFDQGLLDLIVPRNILKSILIDLFKLHGFFPL</sequence>
<dbReference type="GO" id="GO:0005524">
    <property type="term" value="F:ATP binding"/>
    <property type="evidence" value="ECO:0007669"/>
    <property type="project" value="UniProtKB-KW"/>
</dbReference>
<dbReference type="InterPro" id="IPR029045">
    <property type="entry name" value="ClpP/crotonase-like_dom_sf"/>
</dbReference>
<dbReference type="AlphaFoldDB" id="A0A0B4N5Q5"/>
<dbReference type="EMBL" id="KJ772292">
    <property type="protein sequence ID" value="AII40873.1"/>
    <property type="molecule type" value="Genomic_DNA"/>
</dbReference>
<evidence type="ECO:0000259" key="8">
    <source>
        <dbReference type="PROSITE" id="PS50980"/>
    </source>
</evidence>
<dbReference type="EC" id="2.1.3.15" evidence="7"/>
<evidence type="ECO:0000256" key="3">
    <source>
        <dbReference type="ARBA" id="ARBA00022741"/>
    </source>
</evidence>
<feature type="binding site" evidence="7">
    <location>
        <position position="260"/>
    </location>
    <ligand>
        <name>Zn(2+)</name>
        <dbReference type="ChEBI" id="CHEBI:29105"/>
    </ligand>
</feature>
<dbReference type="GO" id="GO:2001295">
    <property type="term" value="P:malonyl-CoA biosynthetic process"/>
    <property type="evidence" value="ECO:0007669"/>
    <property type="project" value="UniProtKB-UniRule"/>
</dbReference>
<dbReference type="Pfam" id="PF01039">
    <property type="entry name" value="Carboxyl_trans"/>
    <property type="match status" value="1"/>
</dbReference>
<dbReference type="Gene3D" id="3.90.226.10">
    <property type="entry name" value="2-enoyl-CoA Hydratase, Chain A, domain 1"/>
    <property type="match status" value="1"/>
</dbReference>
<keyword evidence="7" id="KW-0443">Lipid metabolism</keyword>
<dbReference type="RefSeq" id="YP_009121264.1">
    <property type="nucleotide sequence ID" value="NC_026449.1"/>
</dbReference>
<keyword evidence="7" id="KW-0276">Fatty acid metabolism</keyword>
<dbReference type="GO" id="GO:0003989">
    <property type="term" value="F:acetyl-CoA carboxylase activity"/>
    <property type="evidence" value="ECO:0007669"/>
    <property type="project" value="InterPro"/>
</dbReference>
<evidence type="ECO:0000256" key="7">
    <source>
        <dbReference type="HAMAP-Rule" id="MF_01395"/>
    </source>
</evidence>
<dbReference type="PANTHER" id="PTHR42995:SF5">
    <property type="entry name" value="ACETYL-COENZYME A CARBOXYLASE CARBOXYL TRANSFERASE SUBUNIT BETA, CHLOROPLASTIC"/>
    <property type="match status" value="1"/>
</dbReference>
<dbReference type="PANTHER" id="PTHR42995">
    <property type="entry name" value="ACETYL-COENZYME A CARBOXYLASE CARBOXYL TRANSFERASE SUBUNIT BETA, CHLOROPLASTIC"/>
    <property type="match status" value="1"/>
</dbReference>
<dbReference type="GO" id="GO:0006633">
    <property type="term" value="P:fatty acid biosynthetic process"/>
    <property type="evidence" value="ECO:0007669"/>
    <property type="project" value="UniProtKB-KW"/>
</dbReference>
<evidence type="ECO:0000256" key="6">
    <source>
        <dbReference type="ARBA" id="ARBA00022840"/>
    </source>
</evidence>
<dbReference type="InterPro" id="IPR034733">
    <property type="entry name" value="AcCoA_carboxyl_beta"/>
</dbReference>
<dbReference type="GO" id="GO:0008270">
    <property type="term" value="F:zinc ion binding"/>
    <property type="evidence" value="ECO:0007669"/>
    <property type="project" value="UniProtKB-UniRule"/>
</dbReference>
<feature type="binding site" evidence="7">
    <location>
        <position position="241"/>
    </location>
    <ligand>
        <name>Zn(2+)</name>
        <dbReference type="ChEBI" id="CHEBI:29105"/>
    </ligand>
</feature>
<dbReference type="UniPathway" id="UPA00655">
    <property type="reaction ID" value="UER00711"/>
</dbReference>
<dbReference type="InterPro" id="IPR000438">
    <property type="entry name" value="Acetyl_CoA_COase_Trfase_b_su"/>
</dbReference>
<reference evidence="9" key="1">
    <citation type="submission" date="2014-05" db="EMBL/GenBank/DDBJ databases">
        <authorList>
            <person name="Logacheva M.D."/>
            <person name="Schelkunov M.I."/>
            <person name="Shtratnikova V.Y."/>
            <person name="Penin A.A."/>
        </authorList>
    </citation>
    <scope>NUCLEOTIDE SEQUENCE</scope>
</reference>
<comment type="subunit">
    <text evidence="1">Acetyl-CoA carboxylase is a heterohexamer composed of biotin carboxyl carrier protein, biotin carboxylase and 2 subunits each of ACCase subunit alpha and ACCase plastid-coded subunit beta (accD).</text>
</comment>
<comment type="function">
    <text evidence="7">Component of the acetyl coenzyme A carboxylase (ACC) complex. Biotin carboxylase (BC) catalyzes the carboxylation of biotin on its carrier protein (BCCP) and then the CO(2) group is transferred by the transcarboxylase to acetyl-CoA to form malonyl-CoA.</text>
</comment>
<keyword evidence="5 7" id="KW-0862">Zinc</keyword>
<dbReference type="NCBIfam" id="TIGR00515">
    <property type="entry name" value="accD"/>
    <property type="match status" value="1"/>
</dbReference>
<comment type="cofactor">
    <cofactor evidence="7">
        <name>Zn(2+)</name>
        <dbReference type="ChEBI" id="CHEBI:29105"/>
    </cofactor>
    <text evidence="7">Binds 1 zinc ion per subunit.</text>
</comment>
<feature type="zinc finger region" description="C4-type" evidence="7">
    <location>
        <begin position="238"/>
        <end position="260"/>
    </location>
</feature>
<evidence type="ECO:0000256" key="2">
    <source>
        <dbReference type="ARBA" id="ARBA00022679"/>
    </source>
</evidence>
<dbReference type="InterPro" id="IPR011762">
    <property type="entry name" value="COA_CT_N"/>
</dbReference>
<keyword evidence="7" id="KW-0275">Fatty acid biosynthesis</keyword>
<feature type="binding site" evidence="7">
    <location>
        <position position="257"/>
    </location>
    <ligand>
        <name>Zn(2+)</name>
        <dbReference type="ChEBI" id="CHEBI:29105"/>
    </ligand>
</feature>
<feature type="binding site" evidence="7">
    <location>
        <position position="238"/>
    </location>
    <ligand>
        <name>Zn(2+)</name>
        <dbReference type="ChEBI" id="CHEBI:29105"/>
    </ligand>
</feature>
<evidence type="ECO:0000256" key="4">
    <source>
        <dbReference type="ARBA" id="ARBA00022771"/>
    </source>
</evidence>
<evidence type="ECO:0000313" key="9">
    <source>
        <dbReference type="EMBL" id="AII40873.1"/>
    </source>
</evidence>
<keyword evidence="6 7" id="KW-0067">ATP-binding</keyword>
<accession>A0A0B4N5Q5</accession>
<keyword evidence="3 7" id="KW-0547">Nucleotide-binding</keyword>
<geneLocation type="plastid" evidence="9"/>
<comment type="subunit">
    <text evidence="7">Acetyl-CoA carboxylase is a heterohexamer composed of biotin carboxyl carrier protein (AccB), biotin carboxylase (AccC) and two subunits each of ACCase subunit alpha (AccA) and ACCase subunit beta (AccD).</text>
</comment>
<dbReference type="GO" id="GO:0016743">
    <property type="term" value="F:carboxyl- or carbamoyltransferase activity"/>
    <property type="evidence" value="ECO:0007669"/>
    <property type="project" value="UniProtKB-UniRule"/>
</dbReference>
<organism evidence="9">
    <name type="scientific">Epipogium aphyllum</name>
    <dbReference type="NCBI Taxonomy" id="449980"/>
    <lineage>
        <taxon>Eukaryota</taxon>
        <taxon>Viridiplantae</taxon>
        <taxon>Streptophyta</taxon>
        <taxon>Embryophyta</taxon>
        <taxon>Tracheophyta</taxon>
        <taxon>Spermatophyta</taxon>
        <taxon>Magnoliopsida</taxon>
        <taxon>Liliopsida</taxon>
        <taxon>Asparagales</taxon>
        <taxon>Orchidaceae</taxon>
        <taxon>Epidendroideae</taxon>
        <taxon>Nervilieae</taxon>
        <taxon>Epipogiinae</taxon>
        <taxon>Epipogium</taxon>
    </lineage>
</organism>
<comment type="catalytic activity">
    <reaction evidence="7">
        <text>N(6)-carboxybiotinyl-L-lysyl-[protein] + acetyl-CoA = N(6)-biotinyl-L-lysyl-[protein] + malonyl-CoA</text>
        <dbReference type="Rhea" id="RHEA:54728"/>
        <dbReference type="Rhea" id="RHEA-COMP:10505"/>
        <dbReference type="Rhea" id="RHEA-COMP:10506"/>
        <dbReference type="ChEBI" id="CHEBI:57288"/>
        <dbReference type="ChEBI" id="CHEBI:57384"/>
        <dbReference type="ChEBI" id="CHEBI:83144"/>
        <dbReference type="ChEBI" id="CHEBI:83145"/>
        <dbReference type="EC" id="2.1.3.15"/>
    </reaction>
</comment>
<keyword evidence="7" id="KW-0479">Metal-binding</keyword>
<keyword evidence="2 7" id="KW-0808">Transferase</keyword>
<comment type="pathway">
    <text evidence="7">Lipid metabolism; malonyl-CoA biosynthesis; malonyl-CoA from acetyl-CoA: step 1/1.</text>
</comment>
<keyword evidence="7" id="KW-0444">Lipid biosynthesis</keyword>
<dbReference type="PROSITE" id="PS50980">
    <property type="entry name" value="COA_CT_NTER"/>
    <property type="match status" value="1"/>
</dbReference>
<dbReference type="HAMAP" id="MF_01395">
    <property type="entry name" value="AcetylCoA_CT_beta"/>
    <property type="match status" value="1"/>
</dbReference>
<protein>
    <recommendedName>
        <fullName evidence="7">Acetyl-coenzyme A carboxylase carboxyl transferase subunit beta</fullName>
        <shortName evidence="7">ACCase subunit beta</shortName>
        <shortName evidence="7">Acetyl-CoA carboxylase carboxyltransferase subunit beta</shortName>
        <ecNumber evidence="7">2.1.3.15</ecNumber>
    </recommendedName>
</protein>
<gene>
    <name evidence="7 9" type="primary">accD</name>
</gene>
<reference evidence="9" key="2">
    <citation type="journal article" date="2015" name="Genome Biol. Evol.">
        <title>Exploring the Limits for Reduction of Plastid Genomes: a Case Study of the Mycoheterotrophic Orchids Epipogium aphyllum and Epipogium roseum.</title>
        <authorList>
            <person name="Schelkunov M."/>
            <person name="Shtratnikova V."/>
            <person name="Nuraliev M."/>
            <person name="Selosse M.A."/>
            <person name="Penin A."/>
            <person name="Logacheva M."/>
        </authorList>
    </citation>
    <scope>NUCLEOTIDE SEQUENCE</scope>
</reference>
<dbReference type="GeneID" id="23454175"/>
<dbReference type="PRINTS" id="PR01070">
    <property type="entry name" value="ACCCTRFRASEB"/>
</dbReference>
<proteinExistence type="inferred from homology"/>
<dbReference type="SUPFAM" id="SSF52096">
    <property type="entry name" value="ClpP/crotonase"/>
    <property type="match status" value="1"/>
</dbReference>
<feature type="domain" description="CoA carboxyltransferase N-terminal" evidence="8">
    <location>
        <begin position="234"/>
        <end position="495"/>
    </location>
</feature>